<organism evidence="3 4">
    <name type="scientific">Actinomadura miaoliensis</name>
    <dbReference type="NCBI Taxonomy" id="430685"/>
    <lineage>
        <taxon>Bacteria</taxon>
        <taxon>Bacillati</taxon>
        <taxon>Actinomycetota</taxon>
        <taxon>Actinomycetes</taxon>
        <taxon>Streptosporangiales</taxon>
        <taxon>Thermomonosporaceae</taxon>
        <taxon>Actinomadura</taxon>
    </lineage>
</organism>
<accession>A0ABP7WNY2</accession>
<dbReference type="InterPro" id="IPR006016">
    <property type="entry name" value="UspA"/>
</dbReference>
<dbReference type="PANTHER" id="PTHR46553:SF3">
    <property type="entry name" value="ADENINE NUCLEOTIDE ALPHA HYDROLASES-LIKE SUPERFAMILY PROTEIN"/>
    <property type="match status" value="1"/>
</dbReference>
<comment type="similarity">
    <text evidence="1">Belongs to the universal stress protein A family.</text>
</comment>
<dbReference type="SUPFAM" id="SSF52402">
    <property type="entry name" value="Adenine nucleotide alpha hydrolases-like"/>
    <property type="match status" value="2"/>
</dbReference>
<keyword evidence="4" id="KW-1185">Reference proteome</keyword>
<dbReference type="PRINTS" id="PR01438">
    <property type="entry name" value="UNVRSLSTRESS"/>
</dbReference>
<dbReference type="InterPro" id="IPR014729">
    <property type="entry name" value="Rossmann-like_a/b/a_fold"/>
</dbReference>
<dbReference type="Proteomes" id="UP001500683">
    <property type="component" value="Unassembled WGS sequence"/>
</dbReference>
<dbReference type="InterPro" id="IPR006015">
    <property type="entry name" value="Universal_stress_UspA"/>
</dbReference>
<reference evidence="4" key="1">
    <citation type="journal article" date="2019" name="Int. J. Syst. Evol. Microbiol.">
        <title>The Global Catalogue of Microorganisms (GCM) 10K type strain sequencing project: providing services to taxonomists for standard genome sequencing and annotation.</title>
        <authorList>
            <consortium name="The Broad Institute Genomics Platform"/>
            <consortium name="The Broad Institute Genome Sequencing Center for Infectious Disease"/>
            <person name="Wu L."/>
            <person name="Ma J."/>
        </authorList>
    </citation>
    <scope>NUCLEOTIDE SEQUENCE [LARGE SCALE GENOMIC DNA]</scope>
    <source>
        <strain evidence="4">JCM 16702</strain>
    </source>
</reference>
<feature type="domain" description="UspA" evidence="2">
    <location>
        <begin position="143"/>
        <end position="279"/>
    </location>
</feature>
<proteinExistence type="inferred from homology"/>
<dbReference type="PANTHER" id="PTHR46553">
    <property type="entry name" value="ADENINE NUCLEOTIDE ALPHA HYDROLASES-LIKE SUPERFAMILY PROTEIN"/>
    <property type="match status" value="1"/>
</dbReference>
<evidence type="ECO:0000313" key="4">
    <source>
        <dbReference type="Proteomes" id="UP001500683"/>
    </source>
</evidence>
<evidence type="ECO:0000259" key="2">
    <source>
        <dbReference type="Pfam" id="PF00582"/>
    </source>
</evidence>
<evidence type="ECO:0000256" key="1">
    <source>
        <dbReference type="ARBA" id="ARBA00008791"/>
    </source>
</evidence>
<evidence type="ECO:0000313" key="3">
    <source>
        <dbReference type="EMBL" id="GAA4093330.1"/>
    </source>
</evidence>
<protein>
    <submittedName>
        <fullName evidence="3">Universal stress protein</fullName>
    </submittedName>
</protein>
<dbReference type="Gene3D" id="3.40.50.620">
    <property type="entry name" value="HUPs"/>
    <property type="match status" value="2"/>
</dbReference>
<comment type="caution">
    <text evidence="3">The sequence shown here is derived from an EMBL/GenBank/DDBJ whole genome shotgun (WGS) entry which is preliminary data.</text>
</comment>
<feature type="domain" description="UspA" evidence="2">
    <location>
        <begin position="7"/>
        <end position="136"/>
    </location>
</feature>
<name>A0ABP7WNY2_9ACTN</name>
<dbReference type="RefSeq" id="WP_344955100.1">
    <property type="nucleotide sequence ID" value="NZ_BAAAZG010000048.1"/>
</dbReference>
<dbReference type="EMBL" id="BAAAZG010000048">
    <property type="protein sequence ID" value="GAA4093330.1"/>
    <property type="molecule type" value="Genomic_DNA"/>
</dbReference>
<gene>
    <name evidence="3" type="ORF">GCM10022214_64150</name>
</gene>
<sequence>MSRGSYVLVGYDGTKQSAYAVGWAATEARLRRLPLTVVHSWRWPYPISHIDYEGAAIVKRMGEHVLDHGVALAERSAPGVRIHGRLTDGPAYAALLAAGDDAEVIVIGSHEQARLPVASTALQLPARARCPVVVVRAPATGHRRVVAGVDGSAGGDAALAFAFEQAALRGWSLLAVYGCWEPGAVPREELDMFHDDEKLKRVCGARLERAVAPYRVRYPQVDAWTSLVLDPPREALFDAADNADLVVVGNRGRGTVDPLLLGATSSALLQHAPCSVAIVQPTHAETGETREG</sequence>
<dbReference type="Pfam" id="PF00582">
    <property type="entry name" value="Usp"/>
    <property type="match status" value="2"/>
</dbReference>